<dbReference type="AlphaFoldDB" id="A0A5B1CDA7"/>
<proteinExistence type="predicted"/>
<gene>
    <name evidence="2" type="ORF">LF1_07080</name>
</gene>
<evidence type="ECO:0000256" key="1">
    <source>
        <dbReference type="SAM" id="MobiDB-lite"/>
    </source>
</evidence>
<comment type="caution">
    <text evidence="2">The sequence shown here is derived from an EMBL/GenBank/DDBJ whole genome shotgun (WGS) entry which is preliminary data.</text>
</comment>
<reference evidence="2 3" key="1">
    <citation type="submission" date="2019-08" db="EMBL/GenBank/DDBJ databases">
        <title>Deep-cultivation of Planctomycetes and their phenomic and genomic characterization uncovers novel biology.</title>
        <authorList>
            <person name="Wiegand S."/>
            <person name="Jogler M."/>
            <person name="Boedeker C."/>
            <person name="Pinto D."/>
            <person name="Vollmers J."/>
            <person name="Rivas-Marin E."/>
            <person name="Kohn T."/>
            <person name="Peeters S.H."/>
            <person name="Heuer A."/>
            <person name="Rast P."/>
            <person name="Oberbeckmann S."/>
            <person name="Bunk B."/>
            <person name="Jeske O."/>
            <person name="Meyerdierks A."/>
            <person name="Storesund J.E."/>
            <person name="Kallscheuer N."/>
            <person name="Luecker S."/>
            <person name="Lage O.M."/>
            <person name="Pohl T."/>
            <person name="Merkel B.J."/>
            <person name="Hornburger P."/>
            <person name="Mueller R.-W."/>
            <person name="Bruemmer F."/>
            <person name="Labrenz M."/>
            <person name="Spormann A.M."/>
            <person name="Op Den Camp H."/>
            <person name="Overmann J."/>
            <person name="Amann R."/>
            <person name="Jetten M.S.M."/>
            <person name="Mascher T."/>
            <person name="Medema M.H."/>
            <person name="Devos D.P."/>
            <person name="Kaster A.-K."/>
            <person name="Ovreas L."/>
            <person name="Rohde M."/>
            <person name="Galperin M.Y."/>
            <person name="Jogler C."/>
        </authorList>
    </citation>
    <scope>NUCLEOTIDE SEQUENCE [LARGE SCALE GENOMIC DNA]</scope>
    <source>
        <strain evidence="2 3">LF1</strain>
    </source>
</reference>
<dbReference type="EMBL" id="VRLW01000001">
    <property type="protein sequence ID" value="KAA1258192.1"/>
    <property type="molecule type" value="Genomic_DNA"/>
</dbReference>
<sequence>MVLTVPLAVARPLPLRGQRFLFTSPGEAGGGRTGDSLVREGADMLVRQPYKISIRPPPSQTPERRRSTSPKLRLVEVDQF</sequence>
<evidence type="ECO:0000313" key="2">
    <source>
        <dbReference type="EMBL" id="KAA1258192.1"/>
    </source>
</evidence>
<evidence type="ECO:0000313" key="3">
    <source>
        <dbReference type="Proteomes" id="UP000322699"/>
    </source>
</evidence>
<dbReference type="AntiFam" id="ANF00276">
    <property type="entry name" value="Spurious ORF (formerly PSRT domain)"/>
</dbReference>
<name>A0A5B1CDA7_9BACT</name>
<protein>
    <submittedName>
        <fullName evidence="2">Uncharacterized protein</fullName>
    </submittedName>
</protein>
<keyword evidence="3" id="KW-1185">Reference proteome</keyword>
<dbReference type="Proteomes" id="UP000322699">
    <property type="component" value="Unassembled WGS sequence"/>
</dbReference>
<organism evidence="2 3">
    <name type="scientific">Rubripirellula obstinata</name>
    <dbReference type="NCBI Taxonomy" id="406547"/>
    <lineage>
        <taxon>Bacteria</taxon>
        <taxon>Pseudomonadati</taxon>
        <taxon>Planctomycetota</taxon>
        <taxon>Planctomycetia</taxon>
        <taxon>Pirellulales</taxon>
        <taxon>Pirellulaceae</taxon>
        <taxon>Rubripirellula</taxon>
    </lineage>
</organism>
<feature type="region of interest" description="Disordered" evidence="1">
    <location>
        <begin position="48"/>
        <end position="80"/>
    </location>
</feature>
<accession>A0A5B1CDA7</accession>